<evidence type="ECO:0000313" key="6">
    <source>
        <dbReference type="EMBL" id="PNS14143.1"/>
    </source>
</evidence>
<dbReference type="PANTHER" id="PTHR39267">
    <property type="entry name" value="SURVIVAL MOTOR NEURON-LIKE PROTEIN 1"/>
    <property type="match status" value="1"/>
</dbReference>
<comment type="subcellular location">
    <subcellularLocation>
        <location evidence="1">Nucleus</location>
    </subcellularLocation>
</comment>
<accession>A0A2K1QH18</accession>
<keyword evidence="5" id="KW-0539">Nucleus</keyword>
<dbReference type="Pfam" id="PF20635">
    <property type="entry name" value="SMN_YG-box"/>
    <property type="match status" value="1"/>
</dbReference>
<protein>
    <submittedName>
        <fullName evidence="6">Survival motor neuron-like protein 1</fullName>
    </submittedName>
</protein>
<dbReference type="EMBL" id="NKHZ01000088">
    <property type="protein sequence ID" value="PNS14143.1"/>
    <property type="molecule type" value="Genomic_DNA"/>
</dbReference>
<dbReference type="InterPro" id="IPR047313">
    <property type="entry name" value="SMN_C"/>
</dbReference>
<evidence type="ECO:0000256" key="4">
    <source>
        <dbReference type="ARBA" id="ARBA00023187"/>
    </source>
</evidence>
<dbReference type="STRING" id="2082308.A0A2K1QH18"/>
<dbReference type="CDD" id="cd22851">
    <property type="entry name" value="SMN_N"/>
    <property type="match status" value="1"/>
</dbReference>
<dbReference type="InParanoid" id="A0A2K1QH18"/>
<evidence type="ECO:0000256" key="1">
    <source>
        <dbReference type="ARBA" id="ARBA00004123"/>
    </source>
</evidence>
<dbReference type="CDD" id="cd22852">
    <property type="entry name" value="SMN_C"/>
    <property type="match status" value="1"/>
</dbReference>
<dbReference type="OrthoDB" id="197400at2759"/>
<keyword evidence="4" id="KW-0508">mRNA splicing</keyword>
<dbReference type="GO" id="GO:0008380">
    <property type="term" value="P:RNA splicing"/>
    <property type="evidence" value="ECO:0007669"/>
    <property type="project" value="UniProtKB-KW"/>
</dbReference>
<comment type="similarity">
    <text evidence="2">Belongs to the SMN family.</text>
</comment>
<comment type="caution">
    <text evidence="6">The sequence shown here is derived from an EMBL/GenBank/DDBJ whole genome shotgun (WGS) entry which is preliminary data.</text>
</comment>
<sequence>MADPALADREAWDDSELVDSWNQALEEYKKYHSIAAKREDLNELIQKAEKEEMAPHPNTKPLVNRDVDQQMSEAQAANVVTLTSETSQLPGARLPGHSGDMTAFTPQHDAQQDGRPVPEALMATVQDENMRNLMISWYYAGYYTGYLEGQQKAYKDANTHQQIQH</sequence>
<evidence type="ECO:0000256" key="5">
    <source>
        <dbReference type="ARBA" id="ARBA00023242"/>
    </source>
</evidence>
<evidence type="ECO:0000256" key="2">
    <source>
        <dbReference type="ARBA" id="ARBA00005371"/>
    </source>
</evidence>
<dbReference type="PANTHER" id="PTHR39267:SF1">
    <property type="entry name" value="SURVIVAL MOTOR NEURON PROTEIN"/>
    <property type="match status" value="1"/>
</dbReference>
<dbReference type="InterPro" id="IPR040424">
    <property type="entry name" value="Smn1"/>
</dbReference>
<keyword evidence="7" id="KW-1185">Reference proteome</keyword>
<organism evidence="6 7">
    <name type="scientific">Sphaceloma murrayae</name>
    <dbReference type="NCBI Taxonomy" id="2082308"/>
    <lineage>
        <taxon>Eukaryota</taxon>
        <taxon>Fungi</taxon>
        <taxon>Dikarya</taxon>
        <taxon>Ascomycota</taxon>
        <taxon>Pezizomycotina</taxon>
        <taxon>Dothideomycetes</taxon>
        <taxon>Dothideomycetidae</taxon>
        <taxon>Myriangiales</taxon>
        <taxon>Elsinoaceae</taxon>
        <taxon>Sphaceloma</taxon>
    </lineage>
</organism>
<keyword evidence="3" id="KW-0507">mRNA processing</keyword>
<evidence type="ECO:0000313" key="7">
    <source>
        <dbReference type="Proteomes" id="UP000243797"/>
    </source>
</evidence>
<proteinExistence type="inferred from homology"/>
<dbReference type="Proteomes" id="UP000243797">
    <property type="component" value="Unassembled WGS sequence"/>
</dbReference>
<dbReference type="GO" id="GO:0005634">
    <property type="term" value="C:nucleus"/>
    <property type="evidence" value="ECO:0007669"/>
    <property type="project" value="UniProtKB-SubCell"/>
</dbReference>
<reference evidence="6 7" key="1">
    <citation type="submission" date="2017-06" db="EMBL/GenBank/DDBJ databases">
        <title>Draft genome sequence of a variant of Elsinoe murrayae.</title>
        <authorList>
            <person name="Cheng Q."/>
        </authorList>
    </citation>
    <scope>NUCLEOTIDE SEQUENCE [LARGE SCALE GENOMIC DNA]</scope>
    <source>
        <strain evidence="6 7">CQ-2017a</strain>
    </source>
</reference>
<evidence type="ECO:0000256" key="3">
    <source>
        <dbReference type="ARBA" id="ARBA00022664"/>
    </source>
</evidence>
<name>A0A2K1QH18_9PEZI</name>
<dbReference type="GO" id="GO:0006397">
    <property type="term" value="P:mRNA processing"/>
    <property type="evidence" value="ECO:0007669"/>
    <property type="project" value="UniProtKB-KW"/>
</dbReference>
<dbReference type="AlphaFoldDB" id="A0A2K1QH18"/>
<gene>
    <name evidence="6" type="ORF">CAC42_6656</name>
</gene>